<dbReference type="RefSeq" id="WP_282767140.1">
    <property type="nucleotide sequence ID" value="NZ_JASCTH010000051.1"/>
</dbReference>
<evidence type="ECO:0000313" key="2">
    <source>
        <dbReference type="EMBL" id="MDI6105672.1"/>
    </source>
</evidence>
<dbReference type="EMBL" id="JASCTH010000051">
    <property type="protein sequence ID" value="MDI6105672.1"/>
    <property type="molecule type" value="Genomic_DNA"/>
</dbReference>
<feature type="transmembrane region" description="Helical" evidence="1">
    <location>
        <begin position="15"/>
        <end position="38"/>
    </location>
</feature>
<dbReference type="Proteomes" id="UP001241758">
    <property type="component" value="Unassembled WGS sequence"/>
</dbReference>
<reference evidence="2 3" key="1">
    <citation type="submission" date="2023-05" db="EMBL/GenBank/DDBJ databases">
        <title>Actinoplanes sp. NEAU-A12 genome sequencing.</title>
        <authorList>
            <person name="Wang Z.-S."/>
        </authorList>
    </citation>
    <scope>NUCLEOTIDE SEQUENCE [LARGE SCALE GENOMIC DNA]</scope>
    <source>
        <strain evidence="2 3">NEAU-A12</strain>
    </source>
</reference>
<evidence type="ECO:0000256" key="1">
    <source>
        <dbReference type="SAM" id="Phobius"/>
    </source>
</evidence>
<keyword evidence="1" id="KW-0472">Membrane</keyword>
<feature type="transmembrane region" description="Helical" evidence="1">
    <location>
        <begin position="179"/>
        <end position="198"/>
    </location>
</feature>
<keyword evidence="3" id="KW-1185">Reference proteome</keyword>
<sequence>MTGDLRARPDRRVRWWSVLRAALLLMWLVAVAASWWSAPRPAGYEEAKAAIAEQRLTAYQWGDSWDTGDQRPWFDGSTLRSEGNQGPIFAWRAGDGRVHWIDTGALDATGTAGTVEDGAYSGPGAAGIAQALIAAGVQDRAGAVDTPSPWISGAGAVLALFFFGVVVGGPAPVTGTRWFWFWLIYTAPFGLGMVFWLLRDRPWSAAARPARQVAGRETRARGWLGLLAGVAASFLLSAVVLVLNILLGDQWVP</sequence>
<name>A0ABT6X0Z1_9ACTN</name>
<comment type="caution">
    <text evidence="2">The sequence shown here is derived from an EMBL/GenBank/DDBJ whole genome shotgun (WGS) entry which is preliminary data.</text>
</comment>
<gene>
    <name evidence="2" type="ORF">QLQ12_44535</name>
</gene>
<keyword evidence="1" id="KW-1133">Transmembrane helix</keyword>
<feature type="transmembrane region" description="Helical" evidence="1">
    <location>
        <begin position="223"/>
        <end position="247"/>
    </location>
</feature>
<evidence type="ECO:0000313" key="3">
    <source>
        <dbReference type="Proteomes" id="UP001241758"/>
    </source>
</evidence>
<protein>
    <submittedName>
        <fullName evidence="2">Uncharacterized protein</fullName>
    </submittedName>
</protein>
<keyword evidence="1" id="KW-0812">Transmembrane</keyword>
<proteinExistence type="predicted"/>
<feature type="transmembrane region" description="Helical" evidence="1">
    <location>
        <begin position="150"/>
        <end position="173"/>
    </location>
</feature>
<organism evidence="2 3">
    <name type="scientific">Actinoplanes sandaracinus</name>
    <dbReference type="NCBI Taxonomy" id="3045177"/>
    <lineage>
        <taxon>Bacteria</taxon>
        <taxon>Bacillati</taxon>
        <taxon>Actinomycetota</taxon>
        <taxon>Actinomycetes</taxon>
        <taxon>Micromonosporales</taxon>
        <taxon>Micromonosporaceae</taxon>
        <taxon>Actinoplanes</taxon>
    </lineage>
</organism>
<accession>A0ABT6X0Z1</accession>